<sequence length="418" mass="43665">MNTITAFRLALALAVGLIIGMERGWKSRKSPTGWRVAGVRSFASIGLFGGISALLGEKFGAGFLAVTFFGLALMVAVSYVMTVKDTQDFGITTELSLLITFVLGALAVSGFESEAVAGSVILAALLGYKRELHRILRKLDRRELIATLQLLIVAAVALPLLPNSNIGPWEALNPRTIGWLVLLIAGISYIGYFTMRIFGSRIGLLATAIVGGLVSSTAVTVAYGRMARKEKGNFALLGAGISLAAATMAVRLLIEVGVVNPALLPWLTAPVALLAIVPLIASVVIATRVEQNPSSAQLKLNNPVELGAAFGFAVVLSILFVLVRVAQSWFGNTGIYALSAISGIADVDAVSLSLAQATRGNLPLPIGATGILIAATVNTVVKALLASFIGGVFLARWCATILLGALGLSLITAFFIYS</sequence>
<dbReference type="AlphaFoldDB" id="A0A0V7ZH15"/>
<keyword evidence="1" id="KW-0472">Membrane</keyword>
<evidence type="ECO:0000313" key="6">
    <source>
        <dbReference type="Proteomes" id="UP000053372"/>
    </source>
</evidence>
<feature type="transmembrane region" description="Helical" evidence="1">
    <location>
        <begin position="89"/>
        <end position="109"/>
    </location>
</feature>
<evidence type="ECO:0000259" key="2">
    <source>
        <dbReference type="Pfam" id="PF02308"/>
    </source>
</evidence>
<dbReference type="OrthoDB" id="9813718at2"/>
<dbReference type="InterPro" id="IPR025105">
    <property type="entry name" value="DUF4010"/>
</dbReference>
<evidence type="ECO:0000256" key="1">
    <source>
        <dbReference type="SAM" id="Phobius"/>
    </source>
</evidence>
<dbReference type="PANTHER" id="PTHR39084">
    <property type="entry name" value="MEMBRANE PROTEIN-RELATED"/>
    <property type="match status" value="1"/>
</dbReference>
<protein>
    <submittedName>
        <fullName evidence="5">MgtC/SapB transporter</fullName>
    </submittedName>
</protein>
<feature type="transmembrane region" description="Helical" evidence="1">
    <location>
        <begin position="176"/>
        <end position="195"/>
    </location>
</feature>
<feature type="domain" description="MgtC/SapB/SrpB/YhiD N-terminal" evidence="2">
    <location>
        <begin position="9"/>
        <end position="134"/>
    </location>
</feature>
<feature type="transmembrane region" description="Helical" evidence="1">
    <location>
        <begin position="397"/>
        <end position="417"/>
    </location>
</feature>
<evidence type="ECO:0000313" key="4">
    <source>
        <dbReference type="EMBL" id="KST63671.1"/>
    </source>
</evidence>
<name>A0A0V7ZH15_9CYAN</name>
<gene>
    <name evidence="4" type="ORF">BC008_14530</name>
    <name evidence="5" type="ORF">BC008_15145</name>
</gene>
<keyword evidence="1" id="KW-0812">Transmembrane</keyword>
<feature type="transmembrane region" description="Helical" evidence="1">
    <location>
        <begin position="366"/>
        <end position="385"/>
    </location>
</feature>
<feature type="transmembrane region" description="Helical" evidence="1">
    <location>
        <begin position="306"/>
        <end position="323"/>
    </location>
</feature>
<dbReference type="InterPro" id="IPR049177">
    <property type="entry name" value="MgtC_SapB_SrpB_YhiD_N"/>
</dbReference>
<proteinExistence type="predicted"/>
<dbReference type="Pfam" id="PF13194">
    <property type="entry name" value="DUF4010"/>
    <property type="match status" value="1"/>
</dbReference>
<feature type="transmembrane region" description="Helical" evidence="1">
    <location>
        <begin position="144"/>
        <end position="161"/>
    </location>
</feature>
<feature type="transmembrane region" description="Helical" evidence="1">
    <location>
        <begin position="37"/>
        <end position="55"/>
    </location>
</feature>
<keyword evidence="1" id="KW-1133">Transmembrane helix</keyword>
<dbReference type="Pfam" id="PF02308">
    <property type="entry name" value="MgtC"/>
    <property type="match status" value="1"/>
</dbReference>
<dbReference type="PANTHER" id="PTHR39084:SF1">
    <property type="entry name" value="DUF4010 DOMAIN-CONTAINING PROTEIN"/>
    <property type="match status" value="1"/>
</dbReference>
<evidence type="ECO:0000259" key="3">
    <source>
        <dbReference type="Pfam" id="PF13194"/>
    </source>
</evidence>
<feature type="transmembrane region" description="Helical" evidence="1">
    <location>
        <begin position="61"/>
        <end position="82"/>
    </location>
</feature>
<dbReference type="EMBL" id="LMTZ01000134">
    <property type="protein sequence ID" value="KST63671.1"/>
    <property type="molecule type" value="Genomic_DNA"/>
</dbReference>
<keyword evidence="6" id="KW-1185">Reference proteome</keyword>
<feature type="transmembrane region" description="Helical" evidence="1">
    <location>
        <begin position="202"/>
        <end position="223"/>
    </location>
</feature>
<comment type="caution">
    <text evidence="5">The sequence shown here is derived from an EMBL/GenBank/DDBJ whole genome shotgun (WGS) entry which is preliminary data.</text>
</comment>
<feature type="domain" description="DUF4010" evidence="3">
    <location>
        <begin position="183"/>
        <end position="390"/>
    </location>
</feature>
<organism evidence="5 6">
    <name type="scientific">Mastigocoleus testarum BC008</name>
    <dbReference type="NCBI Taxonomy" id="371196"/>
    <lineage>
        <taxon>Bacteria</taxon>
        <taxon>Bacillati</taxon>
        <taxon>Cyanobacteriota</taxon>
        <taxon>Cyanophyceae</taxon>
        <taxon>Nostocales</taxon>
        <taxon>Hapalosiphonaceae</taxon>
        <taxon>Mastigocoleus</taxon>
    </lineage>
</organism>
<dbReference type="RefSeq" id="WP_027842793.1">
    <property type="nucleotide sequence ID" value="NZ_LMTZ01000132.1"/>
</dbReference>
<feature type="transmembrane region" description="Helical" evidence="1">
    <location>
        <begin position="235"/>
        <end position="254"/>
    </location>
</feature>
<reference evidence="5 6" key="1">
    <citation type="journal article" date="2015" name="Genome Announc.">
        <title>Draft Genome of the Euendolithic (true boring) Cyanobacterium Mastigocoleus testarum strain BC008.</title>
        <authorList>
            <person name="Guida B.S."/>
            <person name="Garcia-Pichel F."/>
        </authorList>
    </citation>
    <scope>NUCLEOTIDE SEQUENCE [LARGE SCALE GENOMIC DNA]</scope>
    <source>
        <strain evidence="5 6">BC008</strain>
    </source>
</reference>
<feature type="transmembrane region" description="Helical" evidence="1">
    <location>
        <begin position="266"/>
        <end position="286"/>
    </location>
</feature>
<evidence type="ECO:0000313" key="5">
    <source>
        <dbReference type="EMBL" id="KST63787.1"/>
    </source>
</evidence>
<accession>A0A0V7ZH15</accession>
<dbReference type="EMBL" id="LMTZ01000132">
    <property type="protein sequence ID" value="KST63787.1"/>
    <property type="molecule type" value="Genomic_DNA"/>
</dbReference>
<dbReference type="Proteomes" id="UP000053372">
    <property type="component" value="Unassembled WGS sequence"/>
</dbReference>
<feature type="transmembrane region" description="Helical" evidence="1">
    <location>
        <begin position="6"/>
        <end position="25"/>
    </location>
</feature>